<feature type="domain" description="NadR/Ttd14 AAA" evidence="1">
    <location>
        <begin position="9"/>
        <end position="172"/>
    </location>
</feature>
<evidence type="ECO:0000259" key="1">
    <source>
        <dbReference type="Pfam" id="PF13521"/>
    </source>
</evidence>
<dbReference type="Proteomes" id="UP000000310">
    <property type="component" value="Chromosome"/>
</dbReference>
<reference evidence="3" key="2">
    <citation type="submission" date="2011-02" db="EMBL/GenBank/DDBJ databases">
        <title>The complete genome of Pedobacter saltans DSM 12145.</title>
        <authorList>
            <consortium name="US DOE Joint Genome Institute (JGI-PGF)"/>
            <person name="Lucas S."/>
            <person name="Copeland A."/>
            <person name="Lapidus A."/>
            <person name="Bruce D."/>
            <person name="Goodwin L."/>
            <person name="Pitluck S."/>
            <person name="Kyrpides N."/>
            <person name="Mavromatis K."/>
            <person name="Pagani I."/>
            <person name="Ivanova N."/>
            <person name="Ovchinnikova G."/>
            <person name="Lu M."/>
            <person name="Detter J.C."/>
            <person name="Han C."/>
            <person name="Land M."/>
            <person name="Hauser L."/>
            <person name="Markowitz V."/>
            <person name="Cheng J.-F."/>
            <person name="Hugenholtz P."/>
            <person name="Woyke T."/>
            <person name="Wu D."/>
            <person name="Tindall B."/>
            <person name="Pomrenke H.G."/>
            <person name="Brambilla E."/>
            <person name="Klenk H.-P."/>
            <person name="Eisen J.A."/>
        </authorList>
    </citation>
    <scope>NUCLEOTIDE SEQUENCE [LARGE SCALE GENOMIC DNA]</scope>
    <source>
        <strain evidence="3">ATCC 51119 / DSM 12145 / JCM 21818 / LMG 10337 / NBRC 100064 / NCIMB 13643</strain>
    </source>
</reference>
<dbReference type="SUPFAM" id="SSF52540">
    <property type="entry name" value="P-loop containing nucleoside triphosphate hydrolases"/>
    <property type="match status" value="1"/>
</dbReference>
<proteinExistence type="predicted"/>
<dbReference type="InterPro" id="IPR038727">
    <property type="entry name" value="NadR/Ttd14_AAA_dom"/>
</dbReference>
<dbReference type="Gene3D" id="3.40.50.300">
    <property type="entry name" value="P-loop containing nucleotide triphosphate hydrolases"/>
    <property type="match status" value="1"/>
</dbReference>
<dbReference type="Pfam" id="PF13521">
    <property type="entry name" value="AAA_28"/>
    <property type="match status" value="1"/>
</dbReference>
<dbReference type="EMBL" id="CP002545">
    <property type="protein sequence ID" value="ADY51115.1"/>
    <property type="molecule type" value="Genomic_DNA"/>
</dbReference>
<dbReference type="RefSeq" id="WP_013631618.1">
    <property type="nucleotide sequence ID" value="NC_015177.1"/>
</dbReference>
<dbReference type="eggNOG" id="COG3911">
    <property type="taxonomic scope" value="Bacteria"/>
</dbReference>
<organism evidence="2 3">
    <name type="scientific">Pseudopedobacter saltans (strain ATCC 51119 / DSM 12145 / JCM 21818 / CCUG 39354 / LMG 10337 / NBRC 100064 / NCIMB 13643)</name>
    <name type="common">Pedobacter saltans</name>
    <dbReference type="NCBI Taxonomy" id="762903"/>
    <lineage>
        <taxon>Bacteria</taxon>
        <taxon>Pseudomonadati</taxon>
        <taxon>Bacteroidota</taxon>
        <taxon>Sphingobacteriia</taxon>
        <taxon>Sphingobacteriales</taxon>
        <taxon>Sphingobacteriaceae</taxon>
        <taxon>Pseudopedobacter</taxon>
    </lineage>
</organism>
<dbReference type="HOGENOM" id="CLU_114480_0_0_10"/>
<accession>F0S6N9</accession>
<dbReference type="OrthoDB" id="5638848at2"/>
<keyword evidence="3" id="KW-1185">Reference proteome</keyword>
<protein>
    <recommendedName>
        <fullName evidence="1">NadR/Ttd14 AAA domain-containing protein</fullName>
    </recommendedName>
</protein>
<dbReference type="InterPro" id="IPR027417">
    <property type="entry name" value="P-loop_NTPase"/>
</dbReference>
<name>F0S6N9_PSESL</name>
<evidence type="ECO:0000313" key="3">
    <source>
        <dbReference type="Proteomes" id="UP000000310"/>
    </source>
</evidence>
<gene>
    <name evidence="2" type="ordered locus">Pedsa_0534</name>
</gene>
<dbReference type="KEGG" id="psn:Pedsa_0534"/>
<evidence type="ECO:0000313" key="2">
    <source>
        <dbReference type="EMBL" id="ADY51115.1"/>
    </source>
</evidence>
<dbReference type="AlphaFoldDB" id="F0S6N9"/>
<reference evidence="2 3" key="1">
    <citation type="journal article" date="2011" name="Stand. Genomic Sci.">
        <title>Complete genome sequence of the gliding, heparinolytic Pedobacter saltans type strain (113).</title>
        <authorList>
            <person name="Liolios K."/>
            <person name="Sikorski J."/>
            <person name="Lu M."/>
            <person name="Nolan M."/>
            <person name="Lapidus A."/>
            <person name="Lucas S."/>
            <person name="Hammon N."/>
            <person name="Deshpande S."/>
            <person name="Cheng J.F."/>
            <person name="Tapia R."/>
            <person name="Han C."/>
            <person name="Goodwin L."/>
            <person name="Pitluck S."/>
            <person name="Huntemann M."/>
            <person name="Ivanova N."/>
            <person name="Pagani I."/>
            <person name="Mavromatis K."/>
            <person name="Ovchinikova G."/>
            <person name="Pati A."/>
            <person name="Chen A."/>
            <person name="Palaniappan K."/>
            <person name="Land M."/>
            <person name="Hauser L."/>
            <person name="Brambilla E.M."/>
            <person name="Kotsyurbenko O."/>
            <person name="Rohde M."/>
            <person name="Tindall B.J."/>
            <person name="Abt B."/>
            <person name="Goker M."/>
            <person name="Detter J.C."/>
            <person name="Woyke T."/>
            <person name="Bristow J."/>
            <person name="Eisen J.A."/>
            <person name="Markowitz V."/>
            <person name="Hugenholtz P."/>
            <person name="Klenk H.P."/>
            <person name="Kyrpides N.C."/>
        </authorList>
    </citation>
    <scope>NUCLEOTIDE SEQUENCE [LARGE SCALE GENOMIC DNA]</scope>
    <source>
        <strain evidence="3">ATCC 51119 / DSM 12145 / JCM 21818 / LMG 10337 / NBRC 100064 / NCIMB 13643</strain>
    </source>
</reference>
<sequence>MNKDYHNLYVITGGPGTGKTTTLNQLKQDGFKCITEDAREIIKEQMATGGTSLPWKDKKNYTLLMLRKAYESYSNVLCADDNDIYFFDRSILDAVCYADMISFPVPQEFNHIIENCIYNKNVFIFPPWPEIYQTDTERKQNWQEALDTYNFLKATYQKFGYTLIEVPKDTPRNRAAFIKTHIQIVY</sequence>